<feature type="compositionally biased region" description="Polar residues" evidence="1">
    <location>
        <begin position="93"/>
        <end position="106"/>
    </location>
</feature>
<dbReference type="EMBL" id="BANX01000027">
    <property type="protein sequence ID" value="GAC69746.1"/>
    <property type="molecule type" value="Genomic_DNA"/>
</dbReference>
<protein>
    <recommendedName>
        <fullName evidence="2">DUF2382 domain-containing protein</fullName>
    </recommendedName>
</protein>
<gene>
    <name evidence="3" type="ORF">GS4_27_00240</name>
</gene>
<evidence type="ECO:0000256" key="1">
    <source>
        <dbReference type="SAM" id="MobiDB-lite"/>
    </source>
</evidence>
<organism evidence="3 4">
    <name type="scientific">Gordonia soli NBRC 108243</name>
    <dbReference type="NCBI Taxonomy" id="1223545"/>
    <lineage>
        <taxon>Bacteria</taxon>
        <taxon>Bacillati</taxon>
        <taxon>Actinomycetota</taxon>
        <taxon>Actinomycetes</taxon>
        <taxon>Mycobacteriales</taxon>
        <taxon>Gordoniaceae</taxon>
        <taxon>Gordonia</taxon>
    </lineage>
</organism>
<dbReference type="PANTHER" id="PTHR38463:SF1">
    <property type="entry name" value="STRESS RESPONSE PROTEIN YSNF"/>
    <property type="match status" value="1"/>
</dbReference>
<dbReference type="Pfam" id="PF09557">
    <property type="entry name" value="DUF2382"/>
    <property type="match status" value="1"/>
</dbReference>
<feature type="region of interest" description="Disordered" evidence="1">
    <location>
        <begin position="86"/>
        <end position="108"/>
    </location>
</feature>
<dbReference type="OrthoDB" id="4382222at2"/>
<sequence length="259" mass="28130">MVVTFAGYDIKVGTPVVARDGAEVGTVLASDGDNLIVGVRNNGGRMLVSERGVAGFEPDFVRLDQDADWILSGRWNHEGSAAVAPEPQVAGPQVTTDVTTSSTNGANVIDGTVEGDDEEAPAATSTSDPTHVIDLHSEDLVAAKREVATGVVRVRKKVVVDDSALDVDVFDEKVRVTRTDLDRELDTEHLFEESSFEIELRSEEVEVSKRVRVVGQVELGKDRIQRTERVTGQVRREEVEVDEVTYPAARQTDSADSEN</sequence>
<evidence type="ECO:0000313" key="4">
    <source>
        <dbReference type="Proteomes" id="UP000011666"/>
    </source>
</evidence>
<feature type="domain" description="DUF2382" evidence="2">
    <location>
        <begin position="133"/>
        <end position="241"/>
    </location>
</feature>
<reference evidence="3 4" key="1">
    <citation type="submission" date="2013-01" db="EMBL/GenBank/DDBJ databases">
        <title>Whole genome shotgun sequence of Gordonia soli NBRC 108243.</title>
        <authorList>
            <person name="Isaki-Nakamura S."/>
            <person name="Hosoyama A."/>
            <person name="Tsuchikane K."/>
            <person name="Ando Y."/>
            <person name="Baba S."/>
            <person name="Ohji S."/>
            <person name="Hamada M."/>
            <person name="Tamura T."/>
            <person name="Yamazoe A."/>
            <person name="Yamazaki S."/>
            <person name="Fujita N."/>
        </authorList>
    </citation>
    <scope>NUCLEOTIDE SEQUENCE [LARGE SCALE GENOMIC DNA]</scope>
    <source>
        <strain evidence="3 4">NBRC 108243</strain>
    </source>
</reference>
<dbReference type="Proteomes" id="UP000011666">
    <property type="component" value="Unassembled WGS sequence"/>
</dbReference>
<comment type="caution">
    <text evidence="3">The sequence shown here is derived from an EMBL/GenBank/DDBJ whole genome shotgun (WGS) entry which is preliminary data.</text>
</comment>
<keyword evidence="4" id="KW-1185">Reference proteome</keyword>
<dbReference type="PANTHER" id="PTHR38463">
    <property type="entry name" value="STRESS RESPONSE PROTEIN YSNF"/>
    <property type="match status" value="1"/>
</dbReference>
<accession>M0QN76</accession>
<dbReference type="eggNOG" id="ENOG5031W92">
    <property type="taxonomic scope" value="Bacteria"/>
</dbReference>
<dbReference type="InterPro" id="IPR052967">
    <property type="entry name" value="Stress_Response_Assoc"/>
</dbReference>
<dbReference type="RefSeq" id="WP_007623118.1">
    <property type="nucleotide sequence ID" value="NZ_BANX01000027.1"/>
</dbReference>
<dbReference type="AlphaFoldDB" id="M0QN76"/>
<name>M0QN76_9ACTN</name>
<proteinExistence type="predicted"/>
<evidence type="ECO:0000313" key="3">
    <source>
        <dbReference type="EMBL" id="GAC69746.1"/>
    </source>
</evidence>
<dbReference type="STRING" id="1223545.GS4_27_00240"/>
<dbReference type="InterPro" id="IPR019060">
    <property type="entry name" value="DUF2382"/>
</dbReference>
<evidence type="ECO:0000259" key="2">
    <source>
        <dbReference type="Pfam" id="PF09557"/>
    </source>
</evidence>